<feature type="compositionally biased region" description="Low complexity" evidence="1">
    <location>
        <begin position="9"/>
        <end position="20"/>
    </location>
</feature>
<feature type="transmembrane region" description="Helical" evidence="2">
    <location>
        <begin position="118"/>
        <end position="138"/>
    </location>
</feature>
<gene>
    <name evidence="4" type="ORF">ACFQ1S_28550</name>
</gene>
<keyword evidence="2" id="KW-0472">Membrane</keyword>
<name>A0ABW3MHR1_9PSEU</name>
<feature type="domain" description="CBU-0592-like" evidence="3">
    <location>
        <begin position="124"/>
        <end position="182"/>
    </location>
</feature>
<sequence>MTDLDDPVTTPAEPETAPAADQDRIRFGSADVVVLGCFLFAAILLYSRLWTDLDHAYLLNSMQDENMFEWFFAVAAQHPGGLLFNDVQNYPVGINMMANTSVLGLGVGGRMSGEDTTVTAMSLQTAGAVLILACYAVDLYSRDQQQQSKLLLLNNFLGSTVIAITSIEPRQWGSVLLEGAWARRLSGVEKSRVKIRFSRMRISRAA</sequence>
<dbReference type="Pfam" id="PF26604">
    <property type="entry name" value="CBU_0592"/>
    <property type="match status" value="1"/>
</dbReference>
<evidence type="ECO:0000256" key="1">
    <source>
        <dbReference type="SAM" id="MobiDB-lite"/>
    </source>
</evidence>
<evidence type="ECO:0000259" key="3">
    <source>
        <dbReference type="Pfam" id="PF26604"/>
    </source>
</evidence>
<dbReference type="EMBL" id="JBHTIS010002043">
    <property type="protein sequence ID" value="MFD1049204.1"/>
    <property type="molecule type" value="Genomic_DNA"/>
</dbReference>
<keyword evidence="5" id="KW-1185">Reference proteome</keyword>
<organism evidence="4 5">
    <name type="scientific">Kibdelosporangium lantanae</name>
    <dbReference type="NCBI Taxonomy" id="1497396"/>
    <lineage>
        <taxon>Bacteria</taxon>
        <taxon>Bacillati</taxon>
        <taxon>Actinomycetota</taxon>
        <taxon>Actinomycetes</taxon>
        <taxon>Pseudonocardiales</taxon>
        <taxon>Pseudonocardiaceae</taxon>
        <taxon>Kibdelosporangium</taxon>
    </lineage>
</organism>
<keyword evidence="2" id="KW-1133">Transmembrane helix</keyword>
<comment type="caution">
    <text evidence="4">The sequence shown here is derived from an EMBL/GenBank/DDBJ whole genome shotgun (WGS) entry which is preliminary data.</text>
</comment>
<evidence type="ECO:0000313" key="5">
    <source>
        <dbReference type="Proteomes" id="UP001597045"/>
    </source>
</evidence>
<feature type="transmembrane region" description="Helical" evidence="2">
    <location>
        <begin position="150"/>
        <end position="167"/>
    </location>
</feature>
<accession>A0ABW3MHR1</accession>
<feature type="region of interest" description="Disordered" evidence="1">
    <location>
        <begin position="1"/>
        <end position="21"/>
    </location>
</feature>
<keyword evidence="2" id="KW-0812">Transmembrane</keyword>
<proteinExistence type="predicted"/>
<evidence type="ECO:0000313" key="4">
    <source>
        <dbReference type="EMBL" id="MFD1049204.1"/>
    </source>
</evidence>
<protein>
    <recommendedName>
        <fullName evidence="3">CBU-0592-like domain-containing protein</fullName>
    </recommendedName>
</protein>
<reference evidence="5" key="1">
    <citation type="journal article" date="2019" name="Int. J. Syst. Evol. Microbiol.">
        <title>The Global Catalogue of Microorganisms (GCM) 10K type strain sequencing project: providing services to taxonomists for standard genome sequencing and annotation.</title>
        <authorList>
            <consortium name="The Broad Institute Genomics Platform"/>
            <consortium name="The Broad Institute Genome Sequencing Center for Infectious Disease"/>
            <person name="Wu L."/>
            <person name="Ma J."/>
        </authorList>
    </citation>
    <scope>NUCLEOTIDE SEQUENCE [LARGE SCALE GENOMIC DNA]</scope>
    <source>
        <strain evidence="5">JCM 31486</strain>
    </source>
</reference>
<dbReference type="Proteomes" id="UP001597045">
    <property type="component" value="Unassembled WGS sequence"/>
</dbReference>
<evidence type="ECO:0000256" key="2">
    <source>
        <dbReference type="SAM" id="Phobius"/>
    </source>
</evidence>
<feature type="transmembrane region" description="Helical" evidence="2">
    <location>
        <begin position="32"/>
        <end position="50"/>
    </location>
</feature>
<dbReference type="InterPro" id="IPR058058">
    <property type="entry name" value="CBU_0592-like"/>
</dbReference>